<comment type="caution">
    <text evidence="1">The sequence shown here is derived from an EMBL/GenBank/DDBJ whole genome shotgun (WGS) entry which is preliminary data.</text>
</comment>
<reference evidence="1 2" key="1">
    <citation type="submission" date="2024-01" db="EMBL/GenBank/DDBJ databases">
        <title>The diversity of rhizobia nodulating Mimosa spp. in eleven states of Brazil covering several biomes is determined by host plant, location, and edaphic factors.</title>
        <authorList>
            <person name="Rouws L."/>
            <person name="Barauna A."/>
            <person name="Beukes C."/>
            <person name="De Faria S.M."/>
            <person name="Gross E."/>
            <person name="Dos Reis Junior F.B."/>
            <person name="Simon M."/>
            <person name="Maluk M."/>
            <person name="Odee D.W."/>
            <person name="Kenicer G."/>
            <person name="Young J.P.W."/>
            <person name="Reis V.M."/>
            <person name="Zilli J."/>
            <person name="James E.K."/>
        </authorList>
    </citation>
    <scope>NUCLEOTIDE SEQUENCE [LARGE SCALE GENOMIC DNA]</scope>
    <source>
        <strain evidence="1 2">JHI1651</strain>
    </source>
</reference>
<protein>
    <submittedName>
        <fullName evidence="1">Uncharacterized protein</fullName>
    </submittedName>
</protein>
<organism evidence="1 2">
    <name type="scientific">Paraburkholderia caribensis</name>
    <dbReference type="NCBI Taxonomy" id="75105"/>
    <lineage>
        <taxon>Bacteria</taxon>
        <taxon>Pseudomonadati</taxon>
        <taxon>Pseudomonadota</taxon>
        <taxon>Betaproteobacteria</taxon>
        <taxon>Burkholderiales</taxon>
        <taxon>Burkholderiaceae</taxon>
        <taxon>Paraburkholderia</taxon>
    </lineage>
</organism>
<proteinExistence type="predicted"/>
<accession>A0ABV0DZ46</accession>
<keyword evidence="2" id="KW-1185">Reference proteome</keyword>
<evidence type="ECO:0000313" key="1">
    <source>
        <dbReference type="EMBL" id="MEO1756289.1"/>
    </source>
</evidence>
<dbReference type="EMBL" id="JAYLVJ010000024">
    <property type="protein sequence ID" value="MEO1756289.1"/>
    <property type="molecule type" value="Genomic_DNA"/>
</dbReference>
<gene>
    <name evidence="1" type="ORF">VOI32_20400</name>
</gene>
<sequence length="79" mass="8722">MNEVQAIANTREYNASLNICLVCSLRPAFQRKPQVARYFLFAPSSRGVALGAAFQVERFPAGDGFFGCLGFFASRLLRS</sequence>
<dbReference type="RefSeq" id="WP_176957097.1">
    <property type="nucleotide sequence ID" value="NZ_CP015960.1"/>
</dbReference>
<evidence type="ECO:0000313" key="2">
    <source>
        <dbReference type="Proteomes" id="UP001462961"/>
    </source>
</evidence>
<dbReference type="Proteomes" id="UP001462961">
    <property type="component" value="Unassembled WGS sequence"/>
</dbReference>
<name>A0ABV0DZ46_9BURK</name>